<accession>A0A1E5Q407</accession>
<gene>
    <name evidence="2" type="ORF">BEN30_16280</name>
</gene>
<feature type="transmembrane region" description="Helical" evidence="1">
    <location>
        <begin position="6"/>
        <end position="23"/>
    </location>
</feature>
<dbReference type="AlphaFoldDB" id="A0A1E5Q407"/>
<keyword evidence="1" id="KW-1133">Transmembrane helix</keyword>
<evidence type="ECO:0000256" key="1">
    <source>
        <dbReference type="SAM" id="Phobius"/>
    </source>
</evidence>
<keyword evidence="1" id="KW-0472">Membrane</keyword>
<protein>
    <recommendedName>
        <fullName evidence="4">FeoB-associated Cys-rich membrane protein</fullName>
    </recommendedName>
</protein>
<comment type="caution">
    <text evidence="2">The sequence shown here is derived from an EMBL/GenBank/DDBJ whole genome shotgun (WGS) entry which is preliminary data.</text>
</comment>
<dbReference type="EMBL" id="MCGG01000070">
    <property type="protein sequence ID" value="OEJ64453.1"/>
    <property type="molecule type" value="Genomic_DNA"/>
</dbReference>
<keyword evidence="3" id="KW-1185">Reference proteome</keyword>
<keyword evidence="1" id="KW-0812">Transmembrane</keyword>
<evidence type="ECO:0008006" key="4">
    <source>
        <dbReference type="Google" id="ProtNLM"/>
    </source>
</evidence>
<evidence type="ECO:0000313" key="2">
    <source>
        <dbReference type="EMBL" id="OEJ64453.1"/>
    </source>
</evidence>
<evidence type="ECO:0000313" key="3">
    <source>
        <dbReference type="Proteomes" id="UP000095347"/>
    </source>
</evidence>
<reference evidence="3" key="1">
    <citation type="submission" date="2016-07" db="EMBL/GenBank/DDBJ databases">
        <authorList>
            <person name="Florea S."/>
            <person name="Webb J.S."/>
            <person name="Jaromczyk J."/>
            <person name="Schardl C.L."/>
        </authorList>
    </citation>
    <scope>NUCLEOTIDE SEQUENCE [LARGE SCALE GENOMIC DNA]</scope>
    <source>
        <strain evidence="3">MV-1</strain>
    </source>
</reference>
<organism evidence="2 3">
    <name type="scientific">Magnetovibrio blakemorei</name>
    <dbReference type="NCBI Taxonomy" id="28181"/>
    <lineage>
        <taxon>Bacteria</taxon>
        <taxon>Pseudomonadati</taxon>
        <taxon>Pseudomonadota</taxon>
        <taxon>Alphaproteobacteria</taxon>
        <taxon>Rhodospirillales</taxon>
        <taxon>Magnetovibrionaceae</taxon>
        <taxon>Magnetovibrio</taxon>
    </lineage>
</organism>
<dbReference type="RefSeq" id="WP_069959226.1">
    <property type="nucleotide sequence ID" value="NZ_MCGG01000070.1"/>
</dbReference>
<dbReference type="Pfam" id="PF12669">
    <property type="entry name" value="FeoB_associated"/>
    <property type="match status" value="1"/>
</dbReference>
<sequence length="62" mass="6430">MENQLIEAVILAVIFGLCVLYIVRKGMAKFSKTGAGCGGGGCSGCSSAQENVPPKELRKKGL</sequence>
<dbReference type="Proteomes" id="UP000095347">
    <property type="component" value="Unassembled WGS sequence"/>
</dbReference>
<proteinExistence type="predicted"/>
<name>A0A1E5Q407_9PROT</name>